<dbReference type="RefSeq" id="WP_347339958.1">
    <property type="nucleotide sequence ID" value="NZ_JACHIJ010000003.1"/>
</dbReference>
<keyword evidence="1" id="KW-0472">Membrane</keyword>
<evidence type="ECO:0008006" key="4">
    <source>
        <dbReference type="Google" id="ProtNLM"/>
    </source>
</evidence>
<keyword evidence="1" id="KW-1133">Transmembrane helix</keyword>
<dbReference type="AlphaFoldDB" id="A0A840MWV3"/>
<reference evidence="2 3" key="1">
    <citation type="submission" date="2020-08" db="EMBL/GenBank/DDBJ databases">
        <title>Genomic Encyclopedia of Type Strains, Phase IV (KMG-IV): sequencing the most valuable type-strain genomes for metagenomic binning, comparative biology and taxonomic classification.</title>
        <authorList>
            <person name="Goeker M."/>
        </authorList>
    </citation>
    <scope>NUCLEOTIDE SEQUENCE [LARGE SCALE GENOMIC DNA]</scope>
    <source>
        <strain evidence="2 3">DSM 17498</strain>
    </source>
</reference>
<feature type="transmembrane region" description="Helical" evidence="1">
    <location>
        <begin position="18"/>
        <end position="39"/>
    </location>
</feature>
<dbReference type="EMBL" id="JACHIJ010000003">
    <property type="protein sequence ID" value="MBB5052383.1"/>
    <property type="molecule type" value="Genomic_DNA"/>
</dbReference>
<gene>
    <name evidence="2" type="ORF">HNQ36_002357</name>
</gene>
<evidence type="ECO:0000313" key="2">
    <source>
        <dbReference type="EMBL" id="MBB5052383.1"/>
    </source>
</evidence>
<dbReference type="PANTHER" id="PTHR35813:SF1">
    <property type="entry name" value="INNER MEMBRANE PROTEIN YBAN"/>
    <property type="match status" value="1"/>
</dbReference>
<dbReference type="Proteomes" id="UP000521227">
    <property type="component" value="Unassembled WGS sequence"/>
</dbReference>
<dbReference type="GO" id="GO:0005886">
    <property type="term" value="C:plasma membrane"/>
    <property type="evidence" value="ECO:0007669"/>
    <property type="project" value="TreeGrafter"/>
</dbReference>
<dbReference type="PIRSF" id="PIRSF016789">
    <property type="entry name" value="DUF454"/>
    <property type="match status" value="1"/>
</dbReference>
<feature type="transmembrane region" description="Helical" evidence="1">
    <location>
        <begin position="86"/>
        <end position="104"/>
    </location>
</feature>
<dbReference type="PANTHER" id="PTHR35813">
    <property type="entry name" value="INNER MEMBRANE PROTEIN YBAN"/>
    <property type="match status" value="1"/>
</dbReference>
<sequence length="132" mass="14284">MSSDPADNDSRSLRFLRILFLALGFVFVALGFVGAFLPVLPTTPFLILAAACFARSSPRFEAWLLEHERFGPTLRAWRSRGAIPRNAKLAALGGMIIGFTLFQLASDPGLPLTLAVAALMLTGLAYVFSRPS</sequence>
<evidence type="ECO:0000313" key="3">
    <source>
        <dbReference type="Proteomes" id="UP000521227"/>
    </source>
</evidence>
<keyword evidence="1" id="KW-0812">Transmembrane</keyword>
<name>A0A840MWV3_9BRAD</name>
<dbReference type="Pfam" id="PF04304">
    <property type="entry name" value="DUF454"/>
    <property type="match status" value="1"/>
</dbReference>
<evidence type="ECO:0000256" key="1">
    <source>
        <dbReference type="SAM" id="Phobius"/>
    </source>
</evidence>
<proteinExistence type="predicted"/>
<organism evidence="2 3">
    <name type="scientific">Afipia massiliensis</name>
    <dbReference type="NCBI Taxonomy" id="211460"/>
    <lineage>
        <taxon>Bacteria</taxon>
        <taxon>Pseudomonadati</taxon>
        <taxon>Pseudomonadota</taxon>
        <taxon>Alphaproteobacteria</taxon>
        <taxon>Hyphomicrobiales</taxon>
        <taxon>Nitrobacteraceae</taxon>
        <taxon>Afipia</taxon>
    </lineage>
</organism>
<dbReference type="InterPro" id="IPR007401">
    <property type="entry name" value="DUF454"/>
</dbReference>
<feature type="transmembrane region" description="Helical" evidence="1">
    <location>
        <begin position="110"/>
        <end position="128"/>
    </location>
</feature>
<comment type="caution">
    <text evidence="2">The sequence shown here is derived from an EMBL/GenBank/DDBJ whole genome shotgun (WGS) entry which is preliminary data.</text>
</comment>
<accession>A0A840MWV3</accession>
<protein>
    <recommendedName>
        <fullName evidence="4">DUF454 domain-containing protein</fullName>
    </recommendedName>
</protein>